<evidence type="ECO:0008006" key="3">
    <source>
        <dbReference type="Google" id="ProtNLM"/>
    </source>
</evidence>
<dbReference type="PANTHER" id="PTHR47326">
    <property type="entry name" value="TRANSPOSABLE ELEMENT TC3 TRANSPOSASE-LIKE PROTEIN"/>
    <property type="match status" value="1"/>
</dbReference>
<evidence type="ECO:0000313" key="1">
    <source>
        <dbReference type="EMBL" id="KAJ4432124.1"/>
    </source>
</evidence>
<dbReference type="Proteomes" id="UP001148838">
    <property type="component" value="Unassembled WGS sequence"/>
</dbReference>
<accession>A0ABQ8SE45</accession>
<comment type="caution">
    <text evidence="1">The sequence shown here is derived from an EMBL/GenBank/DDBJ whole genome shotgun (WGS) entry which is preliminary data.</text>
</comment>
<organism evidence="1 2">
    <name type="scientific">Periplaneta americana</name>
    <name type="common">American cockroach</name>
    <name type="synonym">Blatta americana</name>
    <dbReference type="NCBI Taxonomy" id="6978"/>
    <lineage>
        <taxon>Eukaryota</taxon>
        <taxon>Metazoa</taxon>
        <taxon>Ecdysozoa</taxon>
        <taxon>Arthropoda</taxon>
        <taxon>Hexapoda</taxon>
        <taxon>Insecta</taxon>
        <taxon>Pterygota</taxon>
        <taxon>Neoptera</taxon>
        <taxon>Polyneoptera</taxon>
        <taxon>Dictyoptera</taxon>
        <taxon>Blattodea</taxon>
        <taxon>Blattoidea</taxon>
        <taxon>Blattidae</taxon>
        <taxon>Blattinae</taxon>
        <taxon>Periplaneta</taxon>
    </lineage>
</organism>
<dbReference type="InterPro" id="IPR036397">
    <property type="entry name" value="RNaseH_sf"/>
</dbReference>
<proteinExistence type="predicted"/>
<name>A0ABQ8SE45_PERAM</name>
<dbReference type="PANTHER" id="PTHR47326:SF1">
    <property type="entry name" value="HTH PSQ-TYPE DOMAIN-CONTAINING PROTEIN"/>
    <property type="match status" value="1"/>
</dbReference>
<reference evidence="1 2" key="1">
    <citation type="journal article" date="2022" name="Allergy">
        <title>Genome assembly and annotation of Periplaneta americana reveal a comprehensive cockroach allergen profile.</title>
        <authorList>
            <person name="Wang L."/>
            <person name="Xiong Q."/>
            <person name="Saelim N."/>
            <person name="Wang L."/>
            <person name="Nong W."/>
            <person name="Wan A.T."/>
            <person name="Shi M."/>
            <person name="Liu X."/>
            <person name="Cao Q."/>
            <person name="Hui J.H.L."/>
            <person name="Sookrung N."/>
            <person name="Leung T.F."/>
            <person name="Tungtrongchitr A."/>
            <person name="Tsui S.K.W."/>
        </authorList>
    </citation>
    <scope>NUCLEOTIDE SEQUENCE [LARGE SCALE GENOMIC DNA]</scope>
    <source>
        <strain evidence="1">PWHHKU_190912</strain>
    </source>
</reference>
<dbReference type="EMBL" id="JAJSOF020000029">
    <property type="protein sequence ID" value="KAJ4432124.1"/>
    <property type="molecule type" value="Genomic_DNA"/>
</dbReference>
<evidence type="ECO:0000313" key="2">
    <source>
        <dbReference type="Proteomes" id="UP001148838"/>
    </source>
</evidence>
<protein>
    <recommendedName>
        <fullName evidence="3">Reverse transcriptase domain-containing protein</fullName>
    </recommendedName>
</protein>
<gene>
    <name evidence="1" type="ORF">ANN_20740</name>
</gene>
<sequence length="498" mass="57235">MPEHIICHDLQQTVTKVSSADLVDIIQRLVVLAAQTEGLKGTALVISKLKNKPWTPRPSPRAGVQRKSARKQCLAYLKNKNDSSEANCFRYINCISMNVKEVYIVYFVDLEKAFVRVDWNKLMVILKKIGVDWKERRLFSNLYMKQRVKMRNRPVGLIRELYDDDDDDDDDDDLVLTSTWIAVHTCGVTVSASGRETRFPIGASYLVVVFSGVFPQPNMSKCRMWFMYDGAPAHFLRIVREHLTLTFQDRWIGRGSPTPWPARSPNLNPLDFWLWGHMKEPGQFQRVRDSLRQRAEECIVMNGHERGVITCGIGASVCAGVGGGEAANATTKSPLTGIPQIDYVLDPNLPRELNGYNLTDYPFYDRVPDEIDFKCDGLHDGFYASIPHKCQAREWGKLHNTELHALYSSPGIIRNIKSRRLRWAGHITRMGESRNAYRVLVGRPEGKRPLGRPRRTWEDNIKMDLREMGYNGRDWINLVQDRDRWRAYVRAAMNLRVP</sequence>
<dbReference type="Gene3D" id="3.30.420.10">
    <property type="entry name" value="Ribonuclease H-like superfamily/Ribonuclease H"/>
    <property type="match status" value="1"/>
</dbReference>
<keyword evidence="2" id="KW-1185">Reference proteome</keyword>